<gene>
    <name evidence="4" type="ORF">RchiOBHm_Chr5g0001231</name>
</gene>
<proteinExistence type="inferred from homology"/>
<dbReference type="PROSITE" id="PS50802">
    <property type="entry name" value="OTU"/>
    <property type="match status" value="1"/>
</dbReference>
<feature type="domain" description="OTU" evidence="3">
    <location>
        <begin position="148"/>
        <end position="281"/>
    </location>
</feature>
<name>A0A2P6Q243_ROSCH</name>
<feature type="compositionally biased region" description="Basic and acidic residues" evidence="2">
    <location>
        <begin position="111"/>
        <end position="124"/>
    </location>
</feature>
<dbReference type="InterPro" id="IPR003323">
    <property type="entry name" value="OTU_dom"/>
</dbReference>
<dbReference type="EMBL" id="PDCK01000043">
    <property type="protein sequence ID" value="PRQ28268.1"/>
    <property type="molecule type" value="Genomic_DNA"/>
</dbReference>
<dbReference type="Pfam" id="PF02338">
    <property type="entry name" value="OTU"/>
    <property type="match status" value="1"/>
</dbReference>
<comment type="caution">
    <text evidence="4">The sequence shown here is derived from an EMBL/GenBank/DDBJ whole genome shotgun (WGS) entry which is preliminary data.</text>
</comment>
<dbReference type="Proteomes" id="UP000238479">
    <property type="component" value="Chromosome 5"/>
</dbReference>
<dbReference type="AlphaFoldDB" id="A0A2P6Q243"/>
<evidence type="ECO:0000256" key="1">
    <source>
        <dbReference type="ARBA" id="ARBA00010407"/>
    </source>
</evidence>
<dbReference type="EC" id="3.4.19.12" evidence="4"/>
<dbReference type="InterPro" id="IPR038765">
    <property type="entry name" value="Papain-like_cys_pep_sf"/>
</dbReference>
<dbReference type="PANTHER" id="PTHR12419">
    <property type="entry name" value="OTU DOMAIN CONTAINING PROTEIN"/>
    <property type="match status" value="1"/>
</dbReference>
<evidence type="ECO:0000313" key="5">
    <source>
        <dbReference type="Proteomes" id="UP000238479"/>
    </source>
</evidence>
<dbReference type="SUPFAM" id="SSF54001">
    <property type="entry name" value="Cysteine proteinases"/>
    <property type="match status" value="1"/>
</dbReference>
<dbReference type="Gramene" id="PRQ28268">
    <property type="protein sequence ID" value="PRQ28268"/>
    <property type="gene ID" value="RchiOBHm_Chr5g0001231"/>
</dbReference>
<comment type="similarity">
    <text evidence="1">Belongs to the peptidase C85 family.</text>
</comment>
<dbReference type="PANTHER" id="PTHR12419:SF10">
    <property type="entry name" value="DEUBIQUITINASE OTUD6B"/>
    <property type="match status" value="1"/>
</dbReference>
<reference evidence="4 5" key="1">
    <citation type="journal article" date="2018" name="Nat. Genet.">
        <title>The Rosa genome provides new insights in the design of modern roses.</title>
        <authorList>
            <person name="Bendahmane M."/>
        </authorList>
    </citation>
    <scope>NUCLEOTIDE SEQUENCE [LARGE SCALE GENOMIC DNA]</scope>
    <source>
        <strain evidence="5">cv. Old Blush</strain>
    </source>
</reference>
<evidence type="ECO:0000256" key="2">
    <source>
        <dbReference type="SAM" id="MobiDB-lite"/>
    </source>
</evidence>
<dbReference type="Gene3D" id="3.90.70.80">
    <property type="match status" value="1"/>
</dbReference>
<dbReference type="InterPro" id="IPR050704">
    <property type="entry name" value="Peptidase_C85-like"/>
</dbReference>
<organism evidence="4 5">
    <name type="scientific">Rosa chinensis</name>
    <name type="common">China rose</name>
    <dbReference type="NCBI Taxonomy" id="74649"/>
    <lineage>
        <taxon>Eukaryota</taxon>
        <taxon>Viridiplantae</taxon>
        <taxon>Streptophyta</taxon>
        <taxon>Embryophyta</taxon>
        <taxon>Tracheophyta</taxon>
        <taxon>Spermatophyta</taxon>
        <taxon>Magnoliopsida</taxon>
        <taxon>eudicotyledons</taxon>
        <taxon>Gunneridae</taxon>
        <taxon>Pentapetalae</taxon>
        <taxon>rosids</taxon>
        <taxon>fabids</taxon>
        <taxon>Rosales</taxon>
        <taxon>Rosaceae</taxon>
        <taxon>Rosoideae</taxon>
        <taxon>Rosoideae incertae sedis</taxon>
        <taxon>Rosa</taxon>
    </lineage>
</organism>
<feature type="region of interest" description="Disordered" evidence="2">
    <location>
        <begin position="91"/>
        <end position="140"/>
    </location>
</feature>
<sequence>MLLSYGMCNAGRTSIAPMSIRDKGGGLASKLGNKSRLVRGCDDVKAATSMSAGNDVQFGTMLVAAINKANGGEVSNLDALMKVTAGVPVSSHFENVKPGKSSKKKVIGAQEDARRKQRSKEEQSKSISNQMVEDEKPEKKKKLEPLGLTINETKANGHCLYSAIQDQLAHLFGGSSLYSYQGLREMVTVYMCHVPEVPSFLPNNQVDGDYEDSLVERIENYCKEVESSEAWGGHLEVGALTHCLKKCLSICSGPFPDIDNVNGIIGPAHYMGQQLDETTNKWSWCKQELREKYMFVTIDNLCIALVLKCCPIGIVEGPETWFLDVMNGNLDKMASEMNKLQLYIGVVHQGIKLFSVQGLGSLLGDSMRNFYLVLC</sequence>
<accession>A0A2P6Q243</accession>
<evidence type="ECO:0000259" key="3">
    <source>
        <dbReference type="PROSITE" id="PS50802"/>
    </source>
</evidence>
<evidence type="ECO:0000313" key="4">
    <source>
        <dbReference type="EMBL" id="PRQ28268.1"/>
    </source>
</evidence>
<keyword evidence="5" id="KW-1185">Reference proteome</keyword>
<dbReference type="GO" id="GO:0004843">
    <property type="term" value="F:cysteine-type deubiquitinase activity"/>
    <property type="evidence" value="ECO:0007669"/>
    <property type="project" value="UniProtKB-EC"/>
</dbReference>
<dbReference type="GO" id="GO:0016579">
    <property type="term" value="P:protein deubiquitination"/>
    <property type="evidence" value="ECO:0007669"/>
    <property type="project" value="TreeGrafter"/>
</dbReference>
<keyword evidence="4" id="KW-0378">Hydrolase</keyword>
<protein>
    <submittedName>
        <fullName evidence="4">Putative ubiquitinyl hydrolase 1</fullName>
        <ecNumber evidence="4">3.4.19.12</ecNumber>
    </submittedName>
</protein>